<sequence length="289" mass="31387">MAEVLGAAGATVGLLGVAIGLIKRLKKAYERQQASVEVLDSHLTEVQNVDDIVKAIIEEDALQTAVVAARLDALRLVASTLIECLKKLDPTGKSVARQYVHQILHGSDDEEALGSIMRKLIRVKFDLSVHLQLACVGMERIVRDTVLANAQAIVRINQLLESVLGTGQGLKLAGLLPSRDMAKTNDDSLVALKKADIISLGKDLEDVDIASEASLDDSDMDRIIVGNSARGSAVQLLGPVGRDIWDHVRVWIQGNTVQDQAIQVSYATDFDTFKYMLDHQERMATIAKS</sequence>
<proteinExistence type="predicted"/>
<reference evidence="1" key="1">
    <citation type="submission" date="2022-07" db="EMBL/GenBank/DDBJ databases">
        <title>Fungi with potential for degradation of polypropylene.</title>
        <authorList>
            <person name="Gostincar C."/>
        </authorList>
    </citation>
    <scope>NUCLEOTIDE SEQUENCE</scope>
    <source>
        <strain evidence="1">EXF-13287</strain>
    </source>
</reference>
<name>A0AA38R446_9PEZI</name>
<accession>A0AA38R446</accession>
<keyword evidence="2" id="KW-1185">Reference proteome</keyword>
<dbReference type="EMBL" id="JANBVN010000199">
    <property type="protein sequence ID" value="KAJ9133611.1"/>
    <property type="molecule type" value="Genomic_DNA"/>
</dbReference>
<gene>
    <name evidence="1" type="ORF">NKR19_g9008</name>
</gene>
<evidence type="ECO:0008006" key="3">
    <source>
        <dbReference type="Google" id="ProtNLM"/>
    </source>
</evidence>
<comment type="caution">
    <text evidence="1">The sequence shown here is derived from an EMBL/GenBank/DDBJ whole genome shotgun (WGS) entry which is preliminary data.</text>
</comment>
<dbReference type="Proteomes" id="UP001174691">
    <property type="component" value="Unassembled WGS sequence"/>
</dbReference>
<protein>
    <recommendedName>
        <fullName evidence="3">Fungal N-terminal domain-containing protein</fullName>
    </recommendedName>
</protein>
<evidence type="ECO:0000313" key="1">
    <source>
        <dbReference type="EMBL" id="KAJ9133611.1"/>
    </source>
</evidence>
<dbReference type="AlphaFoldDB" id="A0AA38R446"/>
<organism evidence="1 2">
    <name type="scientific">Coniochaeta hoffmannii</name>
    <dbReference type="NCBI Taxonomy" id="91930"/>
    <lineage>
        <taxon>Eukaryota</taxon>
        <taxon>Fungi</taxon>
        <taxon>Dikarya</taxon>
        <taxon>Ascomycota</taxon>
        <taxon>Pezizomycotina</taxon>
        <taxon>Sordariomycetes</taxon>
        <taxon>Sordariomycetidae</taxon>
        <taxon>Coniochaetales</taxon>
        <taxon>Coniochaetaceae</taxon>
        <taxon>Coniochaeta</taxon>
    </lineage>
</organism>
<evidence type="ECO:0000313" key="2">
    <source>
        <dbReference type="Proteomes" id="UP001174691"/>
    </source>
</evidence>